<comment type="caution">
    <text evidence="2">The sequence shown here is derived from an EMBL/GenBank/DDBJ whole genome shotgun (WGS) entry which is preliminary data.</text>
</comment>
<protein>
    <submittedName>
        <fullName evidence="2">Uncharacterized protein</fullName>
    </submittedName>
</protein>
<organism evidence="2 3">
    <name type="scientific">Alteromonas australica</name>
    <dbReference type="NCBI Taxonomy" id="589873"/>
    <lineage>
        <taxon>Bacteria</taxon>
        <taxon>Pseudomonadati</taxon>
        <taxon>Pseudomonadota</taxon>
        <taxon>Gammaproteobacteria</taxon>
        <taxon>Alteromonadales</taxon>
        <taxon>Alteromonadaceae</taxon>
        <taxon>Alteromonas/Salinimonas group</taxon>
        <taxon>Alteromonas</taxon>
    </lineage>
</organism>
<evidence type="ECO:0000313" key="3">
    <source>
        <dbReference type="Proteomes" id="UP000263517"/>
    </source>
</evidence>
<accession>A0A350P4V4</accession>
<name>A0A350P4V4_9ALTE</name>
<reference evidence="2 3" key="1">
    <citation type="journal article" date="2018" name="Nat. Biotechnol.">
        <title>A standardized bacterial taxonomy based on genome phylogeny substantially revises the tree of life.</title>
        <authorList>
            <person name="Parks D.H."/>
            <person name="Chuvochina M."/>
            <person name="Waite D.W."/>
            <person name="Rinke C."/>
            <person name="Skarshewski A."/>
            <person name="Chaumeil P.A."/>
            <person name="Hugenholtz P."/>
        </authorList>
    </citation>
    <scope>NUCLEOTIDE SEQUENCE [LARGE SCALE GENOMIC DNA]</scope>
    <source>
        <strain evidence="2">UBA11978</strain>
    </source>
</reference>
<gene>
    <name evidence="2" type="ORF">DCW74_11375</name>
</gene>
<evidence type="ECO:0000256" key="1">
    <source>
        <dbReference type="SAM" id="MobiDB-lite"/>
    </source>
</evidence>
<proteinExistence type="predicted"/>
<dbReference type="AlphaFoldDB" id="A0A350P4V4"/>
<evidence type="ECO:0000313" key="2">
    <source>
        <dbReference type="EMBL" id="HAW76321.1"/>
    </source>
</evidence>
<dbReference type="Proteomes" id="UP000263517">
    <property type="component" value="Unassembled WGS sequence"/>
</dbReference>
<dbReference type="EMBL" id="DNAN01000402">
    <property type="protein sequence ID" value="HAW76321.1"/>
    <property type="molecule type" value="Genomic_DNA"/>
</dbReference>
<sequence>MDYSDDNMVPVDAPENKQGHPSGMGSDEKHMVMQQLRHLEHNACKLLKHIAECATPHLEEEWVKKKIILANDYIDSVHDYIMSSHGKEMRGGMGADIMVLIDKKVSQMPKY</sequence>
<feature type="region of interest" description="Disordered" evidence="1">
    <location>
        <begin position="1"/>
        <end position="27"/>
    </location>
</feature>